<evidence type="ECO:0000313" key="1">
    <source>
        <dbReference type="EMBL" id="KZC03846.1"/>
    </source>
</evidence>
<dbReference type="EMBL" id="KQ434772">
    <property type="protein sequence ID" value="KZC03846.1"/>
    <property type="molecule type" value="Genomic_DNA"/>
</dbReference>
<accession>A0A154NVZ9</accession>
<sequence length="65" mass="7273">MRRRDIVERSMVWRVMGDGVCAVIRLVVADADAVVDAAGNRNELEDGDTQDMGDGFRKLVDGYRM</sequence>
<dbReference type="AlphaFoldDB" id="A0A154NVZ9"/>
<gene>
    <name evidence="1" type="ORF">WN55_00023</name>
</gene>
<reference evidence="1 2" key="1">
    <citation type="submission" date="2015-07" db="EMBL/GenBank/DDBJ databases">
        <title>The genome of Dufourea novaeangliae.</title>
        <authorList>
            <person name="Pan H."/>
            <person name="Kapheim K."/>
        </authorList>
    </citation>
    <scope>NUCLEOTIDE SEQUENCE [LARGE SCALE GENOMIC DNA]</scope>
    <source>
        <strain evidence="1">0120121106</strain>
        <tissue evidence="1">Whole body</tissue>
    </source>
</reference>
<name>A0A154NVZ9_DUFNO</name>
<dbReference type="Proteomes" id="UP000076502">
    <property type="component" value="Unassembled WGS sequence"/>
</dbReference>
<protein>
    <submittedName>
        <fullName evidence="1">Uncharacterized protein</fullName>
    </submittedName>
</protein>
<evidence type="ECO:0000313" key="2">
    <source>
        <dbReference type="Proteomes" id="UP000076502"/>
    </source>
</evidence>
<proteinExistence type="predicted"/>
<keyword evidence="2" id="KW-1185">Reference proteome</keyword>
<organism evidence="1 2">
    <name type="scientific">Dufourea novaeangliae</name>
    <name type="common">Sweat bee</name>
    <dbReference type="NCBI Taxonomy" id="178035"/>
    <lineage>
        <taxon>Eukaryota</taxon>
        <taxon>Metazoa</taxon>
        <taxon>Ecdysozoa</taxon>
        <taxon>Arthropoda</taxon>
        <taxon>Hexapoda</taxon>
        <taxon>Insecta</taxon>
        <taxon>Pterygota</taxon>
        <taxon>Neoptera</taxon>
        <taxon>Endopterygota</taxon>
        <taxon>Hymenoptera</taxon>
        <taxon>Apocrita</taxon>
        <taxon>Aculeata</taxon>
        <taxon>Apoidea</taxon>
        <taxon>Anthophila</taxon>
        <taxon>Halictidae</taxon>
        <taxon>Rophitinae</taxon>
        <taxon>Dufourea</taxon>
    </lineage>
</organism>